<dbReference type="InParanoid" id="T1ENS5"/>
<dbReference type="InterPro" id="IPR010733">
    <property type="entry name" value="DUF1308"/>
</dbReference>
<dbReference type="EnsemblMetazoa" id="HelroT159243">
    <property type="protein sequence ID" value="HelroP159243"/>
    <property type="gene ID" value="HelroG159243"/>
</dbReference>
<reference evidence="6" key="3">
    <citation type="submission" date="2015-06" db="UniProtKB">
        <authorList>
            <consortium name="EnsemblMetazoa"/>
        </authorList>
    </citation>
    <scope>IDENTIFICATION</scope>
</reference>
<sequence>MEDELHSSLISSCNQTFEMCSSNLNIDGMSKLMKSCAAEKKFLEKKNHYSLQELKSTNLVFIQGLLFCALFLKNVSAVLKHFSGLKHGITVDVIFNGGSSWAKVITKSSKTLKILSDGQCQYGTKPLTKQAQEYLNLANLNTFNFNIPKVYFIFFYEVPQKLKNLLLKMNINILMSDEFLPNNILASKLCSCLFQFHSSIGSNETSHGEISSSSDDDDSNSDKNSDDYSGDDTNDQSGKFVADCNFSITESQMPLETDQTETMQAVDVDNAKLFHSLCSVDCICKTYVSNLVYDSSEKYPGKANLDITTMIALCSNLCHGGCHVKFQQNYLTLQANDEKLNPQLPLIFHKLIGRKICACESAVKIFKEIVDVVGGNNEKNRAKVLLDFLQIIPDQPSEKFSSFHSSRVNERSICIFGTGDNIKALTLTANQGFVRALQQKGVNLVVALHHARCFTEQKEVDA</sequence>
<dbReference type="CTD" id="20198225"/>
<evidence type="ECO:0000259" key="4">
    <source>
        <dbReference type="Pfam" id="PF18474"/>
    </source>
</evidence>
<dbReference type="FunCoup" id="T1ENS5">
    <property type="interactions" value="38"/>
</dbReference>
<reference evidence="7" key="1">
    <citation type="submission" date="2012-12" db="EMBL/GenBank/DDBJ databases">
        <authorList>
            <person name="Hellsten U."/>
            <person name="Grimwood J."/>
            <person name="Chapman J.A."/>
            <person name="Shapiro H."/>
            <person name="Aerts A."/>
            <person name="Otillar R.P."/>
            <person name="Terry A.Y."/>
            <person name="Boore J.L."/>
            <person name="Simakov O."/>
            <person name="Marletaz F."/>
            <person name="Cho S.-J."/>
            <person name="Edsinger-Gonzales E."/>
            <person name="Havlak P."/>
            <person name="Kuo D.-H."/>
            <person name="Larsson T."/>
            <person name="Lv J."/>
            <person name="Arendt D."/>
            <person name="Savage R."/>
            <person name="Osoegawa K."/>
            <person name="de Jong P."/>
            <person name="Lindberg D.R."/>
            <person name="Seaver E.C."/>
            <person name="Weisblat D.A."/>
            <person name="Putnam N.H."/>
            <person name="Grigoriev I.V."/>
            <person name="Rokhsar D.S."/>
        </authorList>
    </citation>
    <scope>NUCLEOTIDE SEQUENCE</scope>
</reference>
<evidence type="ECO:0000256" key="2">
    <source>
        <dbReference type="SAM" id="MobiDB-lite"/>
    </source>
</evidence>
<accession>T1ENS5</accession>
<dbReference type="RefSeq" id="XP_009009386.1">
    <property type="nucleotide sequence ID" value="XM_009011138.1"/>
</dbReference>
<dbReference type="eggNOG" id="KOG4529">
    <property type="taxonomic scope" value="Eukaryota"/>
</dbReference>
<dbReference type="AlphaFoldDB" id="T1ENS5"/>
<protein>
    <recommendedName>
        <fullName evidence="8">DUF1308 domain-containing protein</fullName>
    </recommendedName>
</protein>
<dbReference type="HOGENOM" id="CLU_054053_0_0_1"/>
<dbReference type="KEGG" id="hro:HELRODRAFT_159243"/>
<dbReference type="Proteomes" id="UP000015101">
    <property type="component" value="Unassembled WGS sequence"/>
</dbReference>
<organism evidence="6 7">
    <name type="scientific">Helobdella robusta</name>
    <name type="common">Californian leech</name>
    <dbReference type="NCBI Taxonomy" id="6412"/>
    <lineage>
        <taxon>Eukaryota</taxon>
        <taxon>Metazoa</taxon>
        <taxon>Spiralia</taxon>
        <taxon>Lophotrochozoa</taxon>
        <taxon>Annelida</taxon>
        <taxon>Clitellata</taxon>
        <taxon>Hirudinea</taxon>
        <taxon>Rhynchobdellida</taxon>
        <taxon>Glossiphoniidae</taxon>
        <taxon>Helobdella</taxon>
    </lineage>
</organism>
<dbReference type="InterPro" id="IPR041076">
    <property type="entry name" value="DUF5614"/>
</dbReference>
<dbReference type="EMBL" id="KB095811">
    <property type="protein sequence ID" value="ESO12666.1"/>
    <property type="molecule type" value="Genomic_DNA"/>
</dbReference>
<dbReference type="STRING" id="6412.T1ENS5"/>
<dbReference type="PANTHER" id="PTHR13379:SF0">
    <property type="entry name" value="UPF0415 PROTEIN C7ORF25"/>
    <property type="match status" value="1"/>
</dbReference>
<feature type="domain" description="DUF5614" evidence="4">
    <location>
        <begin position="19"/>
        <end position="173"/>
    </location>
</feature>
<keyword evidence="7" id="KW-1185">Reference proteome</keyword>
<evidence type="ECO:0000259" key="3">
    <source>
        <dbReference type="Pfam" id="PF07000"/>
    </source>
</evidence>
<gene>
    <name evidence="6" type="primary">20198225</name>
    <name evidence="5" type="ORF">HELRODRAFT_159243</name>
</gene>
<evidence type="ECO:0000313" key="7">
    <source>
        <dbReference type="Proteomes" id="UP000015101"/>
    </source>
</evidence>
<dbReference type="Pfam" id="PF18474">
    <property type="entry name" value="DUF5614"/>
    <property type="match status" value="1"/>
</dbReference>
<feature type="domain" description="DUF1308" evidence="3">
    <location>
        <begin position="304"/>
        <end position="462"/>
    </location>
</feature>
<dbReference type="OMA" id="WAGQGQF"/>
<dbReference type="EMBL" id="AMQM01000213">
    <property type="status" value="NOT_ANNOTATED_CDS"/>
    <property type="molecule type" value="Genomic_DNA"/>
</dbReference>
<evidence type="ECO:0008006" key="8">
    <source>
        <dbReference type="Google" id="ProtNLM"/>
    </source>
</evidence>
<comment type="similarity">
    <text evidence="1">Belongs to the UPF0415 family.</text>
</comment>
<evidence type="ECO:0000313" key="6">
    <source>
        <dbReference type="EnsemblMetazoa" id="HelroP159243"/>
    </source>
</evidence>
<dbReference type="OrthoDB" id="441890at2759"/>
<dbReference type="GeneID" id="20198225"/>
<feature type="region of interest" description="Disordered" evidence="2">
    <location>
        <begin position="203"/>
        <end position="238"/>
    </location>
</feature>
<name>T1ENS5_HELRO</name>
<proteinExistence type="inferred from homology"/>
<dbReference type="PANTHER" id="PTHR13379">
    <property type="entry name" value="UNCHARACTERIZED DUF1308"/>
    <property type="match status" value="1"/>
</dbReference>
<dbReference type="Pfam" id="PF07000">
    <property type="entry name" value="DUF1308"/>
    <property type="match status" value="1"/>
</dbReference>
<evidence type="ECO:0000256" key="1">
    <source>
        <dbReference type="ARBA" id="ARBA00006588"/>
    </source>
</evidence>
<evidence type="ECO:0000313" key="5">
    <source>
        <dbReference type="EMBL" id="ESO12666.1"/>
    </source>
</evidence>
<reference evidence="5 7" key="2">
    <citation type="journal article" date="2013" name="Nature">
        <title>Insights into bilaterian evolution from three spiralian genomes.</title>
        <authorList>
            <person name="Simakov O."/>
            <person name="Marletaz F."/>
            <person name="Cho S.J."/>
            <person name="Edsinger-Gonzales E."/>
            <person name="Havlak P."/>
            <person name="Hellsten U."/>
            <person name="Kuo D.H."/>
            <person name="Larsson T."/>
            <person name="Lv J."/>
            <person name="Arendt D."/>
            <person name="Savage R."/>
            <person name="Osoegawa K."/>
            <person name="de Jong P."/>
            <person name="Grimwood J."/>
            <person name="Chapman J.A."/>
            <person name="Shapiro H."/>
            <person name="Aerts A."/>
            <person name="Otillar R.P."/>
            <person name="Terry A.Y."/>
            <person name="Boore J.L."/>
            <person name="Grigoriev I.V."/>
            <person name="Lindberg D.R."/>
            <person name="Seaver E.C."/>
            <person name="Weisblat D.A."/>
            <person name="Putnam N.H."/>
            <person name="Rokhsar D.S."/>
        </authorList>
    </citation>
    <scope>NUCLEOTIDE SEQUENCE</scope>
</reference>